<comment type="function">
    <text evidence="7">Mechanosensitive channel that participates in the regulation of osmotic pressure changes within the cell, opening in response to stretch forces in the membrane lipid bilayer, without the need for other proteins. Contributes to normal resistance to hypoosmotic shock. Forms an ion channel of 1.0 nanosiemens conductance with a slight preference for anions.</text>
</comment>
<evidence type="ECO:0000313" key="11">
    <source>
        <dbReference type="EMBL" id="MEJ5975487.1"/>
    </source>
</evidence>
<evidence type="ECO:0000256" key="1">
    <source>
        <dbReference type="ARBA" id="ARBA00004651"/>
    </source>
</evidence>
<feature type="region of interest" description="Disordered" evidence="8">
    <location>
        <begin position="275"/>
        <end position="300"/>
    </location>
</feature>
<dbReference type="SUPFAM" id="SSF50182">
    <property type="entry name" value="Sm-like ribonucleoproteins"/>
    <property type="match status" value="1"/>
</dbReference>
<evidence type="ECO:0000256" key="5">
    <source>
        <dbReference type="ARBA" id="ARBA00022989"/>
    </source>
</evidence>
<dbReference type="Gene3D" id="1.10.287.1260">
    <property type="match status" value="1"/>
</dbReference>
<evidence type="ECO:0000256" key="7">
    <source>
        <dbReference type="RuleBase" id="RU369025"/>
    </source>
</evidence>
<dbReference type="Pfam" id="PF05552">
    <property type="entry name" value="MS_channel_1st_1"/>
    <property type="match status" value="1"/>
</dbReference>
<dbReference type="InterPro" id="IPR049278">
    <property type="entry name" value="MS_channel_C"/>
</dbReference>
<evidence type="ECO:0000256" key="8">
    <source>
        <dbReference type="SAM" id="MobiDB-lite"/>
    </source>
</evidence>
<organism evidence="11 12">
    <name type="scientific">Novosphingobium anseongense</name>
    <dbReference type="NCBI Taxonomy" id="3133436"/>
    <lineage>
        <taxon>Bacteria</taxon>
        <taxon>Pseudomonadati</taxon>
        <taxon>Pseudomonadota</taxon>
        <taxon>Alphaproteobacteria</taxon>
        <taxon>Sphingomonadales</taxon>
        <taxon>Sphingomonadaceae</taxon>
        <taxon>Novosphingobium</taxon>
    </lineage>
</organism>
<dbReference type="Pfam" id="PF00924">
    <property type="entry name" value="MS_channel_2nd"/>
    <property type="match status" value="1"/>
</dbReference>
<keyword evidence="5 7" id="KW-1133">Transmembrane helix</keyword>
<keyword evidence="6 7" id="KW-0472">Membrane</keyword>
<dbReference type="InterPro" id="IPR006685">
    <property type="entry name" value="MscS_channel_2nd"/>
</dbReference>
<feature type="domain" description="Mechanosensitive ion channel MscS" evidence="9">
    <location>
        <begin position="109"/>
        <end position="171"/>
    </location>
</feature>
<dbReference type="Gene3D" id="3.30.70.100">
    <property type="match status" value="1"/>
</dbReference>
<evidence type="ECO:0000259" key="10">
    <source>
        <dbReference type="Pfam" id="PF21082"/>
    </source>
</evidence>
<feature type="compositionally biased region" description="Basic and acidic residues" evidence="8">
    <location>
        <begin position="290"/>
        <end position="300"/>
    </location>
</feature>
<dbReference type="InterPro" id="IPR045275">
    <property type="entry name" value="MscS_archaea/bacteria_type"/>
</dbReference>
<dbReference type="PANTHER" id="PTHR30221">
    <property type="entry name" value="SMALL-CONDUCTANCE MECHANOSENSITIVE CHANNEL"/>
    <property type="match status" value="1"/>
</dbReference>
<feature type="domain" description="Mechanosensitive ion channel MscS C-terminal" evidence="10">
    <location>
        <begin position="184"/>
        <end position="264"/>
    </location>
</feature>
<comment type="subunit">
    <text evidence="7">Homoheptamer.</text>
</comment>
<dbReference type="EMBL" id="JBBHJZ010000001">
    <property type="protein sequence ID" value="MEJ5975487.1"/>
    <property type="molecule type" value="Genomic_DNA"/>
</dbReference>
<feature type="transmembrane region" description="Helical" evidence="7">
    <location>
        <begin position="93"/>
        <end position="122"/>
    </location>
</feature>
<comment type="subcellular location">
    <subcellularLocation>
        <location evidence="7">Cell inner membrane</location>
        <topology evidence="7">Multi-pass membrane protein</topology>
    </subcellularLocation>
    <subcellularLocation>
        <location evidence="1">Cell membrane</location>
        <topology evidence="1">Multi-pass membrane protein</topology>
    </subcellularLocation>
</comment>
<comment type="caution">
    <text evidence="7">Lacks conserved residue(s) required for the propagation of feature annotation.</text>
</comment>
<dbReference type="SUPFAM" id="SSF82689">
    <property type="entry name" value="Mechanosensitive channel protein MscS (YggB), C-terminal domain"/>
    <property type="match status" value="1"/>
</dbReference>
<protein>
    <recommendedName>
        <fullName evidence="7">Small-conductance mechanosensitive channel</fullName>
    </recommendedName>
</protein>
<keyword evidence="3" id="KW-1003">Cell membrane</keyword>
<gene>
    <name evidence="11" type="ORF">WG901_02475</name>
</gene>
<keyword evidence="7" id="KW-0406">Ion transport</keyword>
<dbReference type="SUPFAM" id="SSF82861">
    <property type="entry name" value="Mechanosensitive channel protein MscS (YggB), transmembrane region"/>
    <property type="match status" value="1"/>
</dbReference>
<evidence type="ECO:0000256" key="3">
    <source>
        <dbReference type="ARBA" id="ARBA00022475"/>
    </source>
</evidence>
<keyword evidence="7" id="KW-0997">Cell inner membrane</keyword>
<keyword evidence="7" id="KW-0407">Ion channel</keyword>
<dbReference type="InterPro" id="IPR011066">
    <property type="entry name" value="MscS_channel_C_sf"/>
</dbReference>
<evidence type="ECO:0000256" key="2">
    <source>
        <dbReference type="ARBA" id="ARBA00008017"/>
    </source>
</evidence>
<accession>A0ABU8RRR9</accession>
<evidence type="ECO:0000313" key="12">
    <source>
        <dbReference type="Proteomes" id="UP001361239"/>
    </source>
</evidence>
<comment type="caution">
    <text evidence="11">The sequence shown here is derived from an EMBL/GenBank/DDBJ whole genome shotgun (WGS) entry which is preliminary data.</text>
</comment>
<sequence>MNYIKTLHDQVNAMLKGLVQQLPSLAIAMTILVITWFFARFAVSIADRLTRNVHMRENLKQLVETMVRLVIWIAGLMIAATVAVPGITAGSVLAGLGVSALAIGFAFQDIFQNFLAGVLIMLRDKMRIGDSIECEGITGKVERITLRETHIRAPSNELTIVPNSVLFKNPVKVTTDNPHRRFQITLGIVWDHDMDEAAAVIRKVVEGVKGVESSHPVDVFAREFKEGSVEFLVRWWSGARANDFVIQDEIVRGIKRALDEAGMEVTGADATTIAIESPPADGDSTVRAAEPTRSRHDEMV</sequence>
<evidence type="ECO:0000256" key="4">
    <source>
        <dbReference type="ARBA" id="ARBA00022692"/>
    </source>
</evidence>
<reference evidence="11 12" key="1">
    <citation type="submission" date="2024-03" db="EMBL/GenBank/DDBJ databases">
        <authorList>
            <person name="Jo J.-H."/>
        </authorList>
    </citation>
    <scope>NUCLEOTIDE SEQUENCE [LARGE SCALE GENOMIC DNA]</scope>
    <source>
        <strain evidence="11 12">PS1R-30</strain>
    </source>
</reference>
<proteinExistence type="inferred from homology"/>
<dbReference type="RefSeq" id="WP_339585433.1">
    <property type="nucleotide sequence ID" value="NZ_JBBHJZ010000001.1"/>
</dbReference>
<feature type="transmembrane region" description="Helical" evidence="7">
    <location>
        <begin position="25"/>
        <end position="46"/>
    </location>
</feature>
<dbReference type="Gene3D" id="2.30.30.60">
    <property type="match status" value="1"/>
</dbReference>
<evidence type="ECO:0000256" key="6">
    <source>
        <dbReference type="ARBA" id="ARBA00023136"/>
    </source>
</evidence>
<dbReference type="PANTHER" id="PTHR30221:SF1">
    <property type="entry name" value="SMALL-CONDUCTANCE MECHANOSENSITIVE CHANNEL"/>
    <property type="match status" value="1"/>
</dbReference>
<name>A0ABU8RRR9_9SPHN</name>
<keyword evidence="7" id="KW-0813">Transport</keyword>
<comment type="similarity">
    <text evidence="2 7">Belongs to the MscS (TC 1.A.23) family.</text>
</comment>
<dbReference type="Pfam" id="PF21082">
    <property type="entry name" value="MS_channel_3rd"/>
    <property type="match status" value="1"/>
</dbReference>
<dbReference type="InterPro" id="IPR011014">
    <property type="entry name" value="MscS_channel_TM-2"/>
</dbReference>
<feature type="transmembrane region" description="Helical" evidence="7">
    <location>
        <begin position="67"/>
        <end position="87"/>
    </location>
</feature>
<dbReference type="InterPro" id="IPR008910">
    <property type="entry name" value="MSC_TM_helix"/>
</dbReference>
<keyword evidence="4 7" id="KW-0812">Transmembrane</keyword>
<keyword evidence="12" id="KW-1185">Reference proteome</keyword>
<dbReference type="InterPro" id="IPR010920">
    <property type="entry name" value="LSM_dom_sf"/>
</dbReference>
<dbReference type="InterPro" id="IPR023408">
    <property type="entry name" value="MscS_beta-dom_sf"/>
</dbReference>
<dbReference type="Proteomes" id="UP001361239">
    <property type="component" value="Unassembled WGS sequence"/>
</dbReference>
<evidence type="ECO:0000259" key="9">
    <source>
        <dbReference type="Pfam" id="PF00924"/>
    </source>
</evidence>